<dbReference type="PANTHER" id="PTHR43744:SF9">
    <property type="entry name" value="POLYGALACTURONAN_RHAMNOGALACTURONAN TRANSPORT SYSTEM PERMEASE PROTEIN YTCP"/>
    <property type="match status" value="1"/>
</dbReference>
<dbReference type="CDD" id="cd06261">
    <property type="entry name" value="TM_PBP2"/>
    <property type="match status" value="1"/>
</dbReference>
<reference evidence="9" key="1">
    <citation type="submission" date="2020-10" db="EMBL/GenBank/DDBJ databases">
        <authorList>
            <person name="Gilroy R."/>
        </authorList>
    </citation>
    <scope>NUCLEOTIDE SEQUENCE</scope>
    <source>
        <strain evidence="9">ChiSjej1B19-7085</strain>
    </source>
</reference>
<reference evidence="9" key="2">
    <citation type="journal article" date="2021" name="PeerJ">
        <title>Extensive microbial diversity within the chicken gut microbiome revealed by metagenomics and culture.</title>
        <authorList>
            <person name="Gilroy R."/>
            <person name="Ravi A."/>
            <person name="Getino M."/>
            <person name="Pursley I."/>
            <person name="Horton D.L."/>
            <person name="Alikhan N.F."/>
            <person name="Baker D."/>
            <person name="Gharbi K."/>
            <person name="Hall N."/>
            <person name="Watson M."/>
            <person name="Adriaenssens E.M."/>
            <person name="Foster-Nyarko E."/>
            <person name="Jarju S."/>
            <person name="Secka A."/>
            <person name="Antonio M."/>
            <person name="Oren A."/>
            <person name="Chaudhuri R.R."/>
            <person name="La Ragione R."/>
            <person name="Hildebrand F."/>
            <person name="Pallen M.J."/>
        </authorList>
    </citation>
    <scope>NUCLEOTIDE SEQUENCE</scope>
    <source>
        <strain evidence="9">ChiSjej1B19-7085</strain>
    </source>
</reference>
<dbReference type="Pfam" id="PF00528">
    <property type="entry name" value="BPD_transp_1"/>
    <property type="match status" value="1"/>
</dbReference>
<feature type="domain" description="ABC transmembrane type-1" evidence="8">
    <location>
        <begin position="68"/>
        <end position="271"/>
    </location>
</feature>
<feature type="transmembrane region" description="Helical" evidence="7">
    <location>
        <begin position="18"/>
        <end position="39"/>
    </location>
</feature>
<evidence type="ECO:0000256" key="7">
    <source>
        <dbReference type="RuleBase" id="RU363032"/>
    </source>
</evidence>
<accession>A0A9D1DQ57</accession>
<evidence type="ECO:0000313" key="9">
    <source>
        <dbReference type="EMBL" id="HIR56975.1"/>
    </source>
</evidence>
<dbReference type="AlphaFoldDB" id="A0A9D1DQ57"/>
<dbReference type="Gene3D" id="1.10.3720.10">
    <property type="entry name" value="MetI-like"/>
    <property type="match status" value="1"/>
</dbReference>
<evidence type="ECO:0000256" key="4">
    <source>
        <dbReference type="ARBA" id="ARBA00022692"/>
    </source>
</evidence>
<comment type="similarity">
    <text evidence="7">Belongs to the binding-protein-dependent transport system permease family.</text>
</comment>
<feature type="transmembrane region" description="Helical" evidence="7">
    <location>
        <begin position="138"/>
        <end position="159"/>
    </location>
</feature>
<protein>
    <submittedName>
        <fullName evidence="9">Carbohydrate ABC transporter permease</fullName>
    </submittedName>
</protein>
<evidence type="ECO:0000256" key="5">
    <source>
        <dbReference type="ARBA" id="ARBA00022989"/>
    </source>
</evidence>
<sequence>MKASAASKKLNRMTVADYIIYLVLGICAFTCIVPFWYVIMSSFSRTDGFIIRDFTLEAYQYIFSTHTLPRSLMVSIVTTVIGTIVKLLFTSSMAYCLSEHEMPGRKLILNLVIFTMLFEGGMIPTFFVVKATGLMNSIWAMIIPGLISPFNLIVMKNFYENIPYTLRESARIDGCPELLLMFRIIMPLSLPALATFGLFYAVGLWNTYMSALLYIQKSEMWPIQVLLRRIVYVSSAMGDSQNMDTAVTQISQTIKMAVILVATVPILCVYPFLQKHFAKGIMVGSVKG</sequence>
<evidence type="ECO:0000256" key="6">
    <source>
        <dbReference type="ARBA" id="ARBA00023136"/>
    </source>
</evidence>
<dbReference type="SUPFAM" id="SSF161098">
    <property type="entry name" value="MetI-like"/>
    <property type="match status" value="1"/>
</dbReference>
<evidence type="ECO:0000259" key="8">
    <source>
        <dbReference type="PROSITE" id="PS50928"/>
    </source>
</evidence>
<dbReference type="GO" id="GO:0055085">
    <property type="term" value="P:transmembrane transport"/>
    <property type="evidence" value="ECO:0007669"/>
    <property type="project" value="InterPro"/>
</dbReference>
<keyword evidence="3" id="KW-1003">Cell membrane</keyword>
<feature type="transmembrane region" description="Helical" evidence="7">
    <location>
        <begin position="107"/>
        <end position="126"/>
    </location>
</feature>
<organism evidence="9 10">
    <name type="scientific">Candidatus Gallacutalibacter pullicola</name>
    <dbReference type="NCBI Taxonomy" id="2840830"/>
    <lineage>
        <taxon>Bacteria</taxon>
        <taxon>Bacillati</taxon>
        <taxon>Bacillota</taxon>
        <taxon>Clostridia</taxon>
        <taxon>Eubacteriales</taxon>
        <taxon>Candidatus Gallacutalibacter</taxon>
    </lineage>
</organism>
<evidence type="ECO:0000256" key="2">
    <source>
        <dbReference type="ARBA" id="ARBA00022448"/>
    </source>
</evidence>
<feature type="transmembrane region" description="Helical" evidence="7">
    <location>
        <begin position="72"/>
        <end position="95"/>
    </location>
</feature>
<gene>
    <name evidence="9" type="ORF">IAA54_04845</name>
</gene>
<evidence type="ECO:0000256" key="1">
    <source>
        <dbReference type="ARBA" id="ARBA00004651"/>
    </source>
</evidence>
<dbReference type="PANTHER" id="PTHR43744">
    <property type="entry name" value="ABC TRANSPORTER PERMEASE PROTEIN MG189-RELATED-RELATED"/>
    <property type="match status" value="1"/>
</dbReference>
<comment type="caution">
    <text evidence="9">The sequence shown here is derived from an EMBL/GenBank/DDBJ whole genome shotgun (WGS) entry which is preliminary data.</text>
</comment>
<proteinExistence type="inferred from homology"/>
<dbReference type="PROSITE" id="PS50928">
    <property type="entry name" value="ABC_TM1"/>
    <property type="match status" value="1"/>
</dbReference>
<keyword evidence="5 7" id="KW-1133">Transmembrane helix</keyword>
<feature type="transmembrane region" description="Helical" evidence="7">
    <location>
        <begin position="253"/>
        <end position="273"/>
    </location>
</feature>
<keyword evidence="6 7" id="KW-0472">Membrane</keyword>
<evidence type="ECO:0000256" key="3">
    <source>
        <dbReference type="ARBA" id="ARBA00022475"/>
    </source>
</evidence>
<dbReference type="GO" id="GO:0005886">
    <property type="term" value="C:plasma membrane"/>
    <property type="evidence" value="ECO:0007669"/>
    <property type="project" value="UniProtKB-SubCell"/>
</dbReference>
<dbReference type="EMBL" id="DVHF01000054">
    <property type="protein sequence ID" value="HIR56975.1"/>
    <property type="molecule type" value="Genomic_DNA"/>
</dbReference>
<feature type="transmembrane region" description="Helical" evidence="7">
    <location>
        <begin position="180"/>
        <end position="202"/>
    </location>
</feature>
<dbReference type="InterPro" id="IPR000515">
    <property type="entry name" value="MetI-like"/>
</dbReference>
<keyword evidence="2 7" id="KW-0813">Transport</keyword>
<comment type="subcellular location">
    <subcellularLocation>
        <location evidence="1 7">Cell membrane</location>
        <topology evidence="1 7">Multi-pass membrane protein</topology>
    </subcellularLocation>
</comment>
<dbReference type="Proteomes" id="UP000886785">
    <property type="component" value="Unassembled WGS sequence"/>
</dbReference>
<evidence type="ECO:0000313" key="10">
    <source>
        <dbReference type="Proteomes" id="UP000886785"/>
    </source>
</evidence>
<dbReference type="InterPro" id="IPR035906">
    <property type="entry name" value="MetI-like_sf"/>
</dbReference>
<keyword evidence="4 7" id="KW-0812">Transmembrane</keyword>
<name>A0A9D1DQ57_9FIRM</name>